<dbReference type="HOGENOM" id="CLU_153801_0_0_10"/>
<accession>L0G2J0</accession>
<gene>
    <name evidence="2" type="ordered locus">Echvi_4249</name>
</gene>
<dbReference type="RefSeq" id="WP_015267977.1">
    <property type="nucleotide sequence ID" value="NC_019904.1"/>
</dbReference>
<feature type="domain" description="DUF7793" evidence="1">
    <location>
        <begin position="15"/>
        <end position="124"/>
    </location>
</feature>
<dbReference type="Proteomes" id="UP000010796">
    <property type="component" value="Chromosome"/>
</dbReference>
<evidence type="ECO:0000259" key="1">
    <source>
        <dbReference type="Pfam" id="PF25056"/>
    </source>
</evidence>
<reference evidence="3" key="1">
    <citation type="submission" date="2012-02" db="EMBL/GenBank/DDBJ databases">
        <title>The complete genome of Echinicola vietnamensis DSM 17526.</title>
        <authorList>
            <person name="Lucas S."/>
            <person name="Copeland A."/>
            <person name="Lapidus A."/>
            <person name="Glavina del Rio T."/>
            <person name="Dalin E."/>
            <person name="Tice H."/>
            <person name="Bruce D."/>
            <person name="Goodwin L."/>
            <person name="Pitluck S."/>
            <person name="Peters L."/>
            <person name="Ovchinnikova G."/>
            <person name="Teshima H."/>
            <person name="Kyrpides N."/>
            <person name="Mavromatis K."/>
            <person name="Ivanova N."/>
            <person name="Brettin T."/>
            <person name="Detter J.C."/>
            <person name="Han C."/>
            <person name="Larimer F."/>
            <person name="Land M."/>
            <person name="Hauser L."/>
            <person name="Markowitz V."/>
            <person name="Cheng J.-F."/>
            <person name="Hugenholtz P."/>
            <person name="Woyke T."/>
            <person name="Wu D."/>
            <person name="Brambilla E."/>
            <person name="Klenk H.-P."/>
            <person name="Eisen J.A."/>
        </authorList>
    </citation>
    <scope>NUCLEOTIDE SEQUENCE [LARGE SCALE GENOMIC DNA]</scope>
    <source>
        <strain evidence="3">DSM 17526 / LMG 23754 / KMM 6221</strain>
    </source>
</reference>
<dbReference type="eggNOG" id="ENOG5033E25">
    <property type="taxonomic scope" value="Bacteria"/>
</dbReference>
<dbReference type="InterPro" id="IPR056695">
    <property type="entry name" value="DUF7793"/>
</dbReference>
<dbReference type="EMBL" id="CP003346">
    <property type="protein sequence ID" value="AGA80444.1"/>
    <property type="molecule type" value="Genomic_DNA"/>
</dbReference>
<dbReference type="Gene3D" id="3.40.970.30">
    <property type="entry name" value="yp_829618.1 like domains"/>
    <property type="match status" value="1"/>
</dbReference>
<organism evidence="2 3">
    <name type="scientific">Echinicola vietnamensis (strain DSM 17526 / LMG 23754 / KMM 6221)</name>
    <dbReference type="NCBI Taxonomy" id="926556"/>
    <lineage>
        <taxon>Bacteria</taxon>
        <taxon>Pseudomonadati</taxon>
        <taxon>Bacteroidota</taxon>
        <taxon>Cytophagia</taxon>
        <taxon>Cytophagales</taxon>
        <taxon>Cyclobacteriaceae</taxon>
        <taxon>Echinicola</taxon>
    </lineage>
</organism>
<sequence length="131" mass="14463">MFALITRTQEFRKLPSGIIYSRVLPDSCFTVEDAKENISTVSTLSGGGPALLMVDISMIKEVTSECRDLFCHPDTGKFQQAVGIIATTTRANLIASFFLGFNRPKFPLGVFHEESSALAWLRAIKNEHHGT</sequence>
<name>L0G2J0_ECHVK</name>
<evidence type="ECO:0000313" key="3">
    <source>
        <dbReference type="Proteomes" id="UP000010796"/>
    </source>
</evidence>
<dbReference type="AlphaFoldDB" id="L0G2J0"/>
<dbReference type="OrthoDB" id="957652at2"/>
<protein>
    <recommendedName>
        <fullName evidence="1">DUF7793 domain-containing protein</fullName>
    </recommendedName>
</protein>
<evidence type="ECO:0000313" key="2">
    <source>
        <dbReference type="EMBL" id="AGA80444.1"/>
    </source>
</evidence>
<proteinExistence type="predicted"/>
<dbReference type="Pfam" id="PF25056">
    <property type="entry name" value="DUF7793"/>
    <property type="match status" value="1"/>
</dbReference>
<dbReference type="KEGG" id="evi:Echvi_4249"/>
<keyword evidence="3" id="KW-1185">Reference proteome</keyword>
<dbReference type="Gene3D" id="3.40.1680.10">
    <property type="entry name" value="yp_829618.1 domain like"/>
    <property type="match status" value="1"/>
</dbReference>